<sequence>MTSCIDELPSRWIQVRSSQVEGGDGLARVRKENLCVSQSIYLGYRFENARDDILFHKERD</sequence>
<proteinExistence type="predicted"/>
<organism evidence="1 2">
    <name type="scientific">Liparis tanakae</name>
    <name type="common">Tanaka's snailfish</name>
    <dbReference type="NCBI Taxonomy" id="230148"/>
    <lineage>
        <taxon>Eukaryota</taxon>
        <taxon>Metazoa</taxon>
        <taxon>Chordata</taxon>
        <taxon>Craniata</taxon>
        <taxon>Vertebrata</taxon>
        <taxon>Euteleostomi</taxon>
        <taxon>Actinopterygii</taxon>
        <taxon>Neopterygii</taxon>
        <taxon>Teleostei</taxon>
        <taxon>Neoteleostei</taxon>
        <taxon>Acanthomorphata</taxon>
        <taxon>Eupercaria</taxon>
        <taxon>Perciformes</taxon>
        <taxon>Cottioidei</taxon>
        <taxon>Cottales</taxon>
        <taxon>Liparidae</taxon>
        <taxon>Liparis</taxon>
    </lineage>
</organism>
<evidence type="ECO:0000313" key="2">
    <source>
        <dbReference type="Proteomes" id="UP000314294"/>
    </source>
</evidence>
<protein>
    <submittedName>
        <fullName evidence="1">Uncharacterized protein</fullName>
    </submittedName>
</protein>
<dbReference type="Proteomes" id="UP000314294">
    <property type="component" value="Unassembled WGS sequence"/>
</dbReference>
<dbReference type="EMBL" id="SRLO01000026">
    <property type="protein sequence ID" value="TNN84571.1"/>
    <property type="molecule type" value="Genomic_DNA"/>
</dbReference>
<evidence type="ECO:0000313" key="1">
    <source>
        <dbReference type="EMBL" id="TNN84571.1"/>
    </source>
</evidence>
<accession>A0A4Z2J3Q5</accession>
<dbReference type="AlphaFoldDB" id="A0A4Z2J3Q5"/>
<name>A0A4Z2J3Q5_9TELE</name>
<comment type="caution">
    <text evidence="1">The sequence shown here is derived from an EMBL/GenBank/DDBJ whole genome shotgun (WGS) entry which is preliminary data.</text>
</comment>
<gene>
    <name evidence="1" type="ORF">EYF80_005271</name>
</gene>
<reference evidence="1 2" key="1">
    <citation type="submission" date="2019-03" db="EMBL/GenBank/DDBJ databases">
        <title>First draft genome of Liparis tanakae, snailfish: a comprehensive survey of snailfish specific genes.</title>
        <authorList>
            <person name="Kim W."/>
            <person name="Song I."/>
            <person name="Jeong J.-H."/>
            <person name="Kim D."/>
            <person name="Kim S."/>
            <person name="Ryu S."/>
            <person name="Song J.Y."/>
            <person name="Lee S.K."/>
        </authorList>
    </citation>
    <scope>NUCLEOTIDE SEQUENCE [LARGE SCALE GENOMIC DNA]</scope>
    <source>
        <tissue evidence="1">Muscle</tissue>
    </source>
</reference>
<keyword evidence="2" id="KW-1185">Reference proteome</keyword>